<protein>
    <submittedName>
        <fullName evidence="5">Transcriptional regulator, LacI family</fullName>
    </submittedName>
</protein>
<evidence type="ECO:0000256" key="3">
    <source>
        <dbReference type="ARBA" id="ARBA00023163"/>
    </source>
</evidence>
<dbReference type="Gene3D" id="3.40.50.2300">
    <property type="match status" value="2"/>
</dbReference>
<dbReference type="PANTHER" id="PTHR30146:SF109">
    <property type="entry name" value="HTH-TYPE TRANSCRIPTIONAL REGULATOR GALS"/>
    <property type="match status" value="1"/>
</dbReference>
<feature type="domain" description="HTH lacI-type" evidence="4">
    <location>
        <begin position="31"/>
        <end position="85"/>
    </location>
</feature>
<organism evidence="5 6">
    <name type="scientific">Asanoa ishikariensis</name>
    <dbReference type="NCBI Taxonomy" id="137265"/>
    <lineage>
        <taxon>Bacteria</taxon>
        <taxon>Bacillati</taxon>
        <taxon>Actinomycetota</taxon>
        <taxon>Actinomycetes</taxon>
        <taxon>Micromonosporales</taxon>
        <taxon>Micromonosporaceae</taxon>
        <taxon>Asanoa</taxon>
    </lineage>
</organism>
<dbReference type="SMART" id="SM00354">
    <property type="entry name" value="HTH_LACI"/>
    <property type="match status" value="1"/>
</dbReference>
<dbReference type="SUPFAM" id="SSF53822">
    <property type="entry name" value="Periplasmic binding protein-like I"/>
    <property type="match status" value="1"/>
</dbReference>
<dbReference type="PROSITE" id="PS50932">
    <property type="entry name" value="HTH_LACI_2"/>
    <property type="match status" value="1"/>
</dbReference>
<keyword evidence="1" id="KW-0805">Transcription regulation</keyword>
<dbReference type="GO" id="GO:0003700">
    <property type="term" value="F:DNA-binding transcription factor activity"/>
    <property type="evidence" value="ECO:0007669"/>
    <property type="project" value="TreeGrafter"/>
</dbReference>
<dbReference type="Gene3D" id="1.10.260.40">
    <property type="entry name" value="lambda repressor-like DNA-binding domains"/>
    <property type="match status" value="1"/>
</dbReference>
<evidence type="ECO:0000256" key="2">
    <source>
        <dbReference type="ARBA" id="ARBA00023125"/>
    </source>
</evidence>
<gene>
    <name evidence="5" type="ORF">SAMN05421684_7597</name>
</gene>
<keyword evidence="3" id="KW-0804">Transcription</keyword>
<dbReference type="EMBL" id="FNQB01000005">
    <property type="protein sequence ID" value="SDZ63801.1"/>
    <property type="molecule type" value="Genomic_DNA"/>
</dbReference>
<dbReference type="InterPro" id="IPR000843">
    <property type="entry name" value="HTH_LacI"/>
</dbReference>
<dbReference type="PANTHER" id="PTHR30146">
    <property type="entry name" value="LACI-RELATED TRANSCRIPTIONAL REPRESSOR"/>
    <property type="match status" value="1"/>
</dbReference>
<accession>A0A1H3UP27</accession>
<dbReference type="Pfam" id="PF13377">
    <property type="entry name" value="Peripla_BP_3"/>
    <property type="match status" value="1"/>
</dbReference>
<dbReference type="InterPro" id="IPR028082">
    <property type="entry name" value="Peripla_BP_I"/>
</dbReference>
<dbReference type="AlphaFoldDB" id="A0A1H3UP27"/>
<keyword evidence="2" id="KW-0238">DNA-binding</keyword>
<reference evidence="6" key="1">
    <citation type="submission" date="2016-10" db="EMBL/GenBank/DDBJ databases">
        <authorList>
            <person name="Varghese N."/>
            <person name="Submissions S."/>
        </authorList>
    </citation>
    <scope>NUCLEOTIDE SEQUENCE [LARGE SCALE GENOMIC DNA]</scope>
    <source>
        <strain evidence="6">DSM 44718</strain>
    </source>
</reference>
<dbReference type="PROSITE" id="PS00356">
    <property type="entry name" value="HTH_LACI_1"/>
    <property type="match status" value="1"/>
</dbReference>
<dbReference type="STRING" id="137265.SAMN05421684_7597"/>
<dbReference type="GO" id="GO:0000976">
    <property type="term" value="F:transcription cis-regulatory region binding"/>
    <property type="evidence" value="ECO:0007669"/>
    <property type="project" value="TreeGrafter"/>
</dbReference>
<keyword evidence="6" id="KW-1185">Reference proteome</keyword>
<dbReference type="Pfam" id="PF00356">
    <property type="entry name" value="LacI"/>
    <property type="match status" value="1"/>
</dbReference>
<dbReference type="InterPro" id="IPR010982">
    <property type="entry name" value="Lambda_DNA-bd_dom_sf"/>
</dbReference>
<name>A0A1H3UP27_9ACTN</name>
<evidence type="ECO:0000313" key="6">
    <source>
        <dbReference type="Proteomes" id="UP000199632"/>
    </source>
</evidence>
<dbReference type="Proteomes" id="UP000199632">
    <property type="component" value="Unassembled WGS sequence"/>
</dbReference>
<dbReference type="CDD" id="cd01392">
    <property type="entry name" value="HTH_LacI"/>
    <property type="match status" value="1"/>
</dbReference>
<evidence type="ECO:0000259" key="4">
    <source>
        <dbReference type="PROSITE" id="PS50932"/>
    </source>
</evidence>
<evidence type="ECO:0000256" key="1">
    <source>
        <dbReference type="ARBA" id="ARBA00023015"/>
    </source>
</evidence>
<proteinExistence type="predicted"/>
<dbReference type="InterPro" id="IPR046335">
    <property type="entry name" value="LacI/GalR-like_sensor"/>
</dbReference>
<sequence>MATSARRAVDAASIAGCGTLVTPMTELPGGVRIKDVAAAAGVSVGTVSNVLNRPHLVALPTRRRVSAVISKLGFVRSESARQLRAGSSRTVAMLVLDVANPYLTDVVRGVEDEVAAAGLVVMLAGSGGLLGREQRYLEMFQQQRVRGLLWNPTNLAPPRADAFDRLGIPIVFLDRHLERTHSNVAVDDVAGGRIAAEHLLARGHRRIAVVGGPATLAQIEDRRDGAYEAIRRVSDGATLFLSIPTADLTLRSGRAAADDLLAMHPASRPTGVFAANDLVAIGLLQGLLAHGVRVPEEVAIVGYDDMEFAAAAAVPLTSVRAPRADLGRHAARLLLEAIVERENGTRVAAQHLRFEPSLVPRASTAHQHS</sequence>
<dbReference type="SUPFAM" id="SSF47413">
    <property type="entry name" value="lambda repressor-like DNA-binding domains"/>
    <property type="match status" value="1"/>
</dbReference>
<evidence type="ECO:0000313" key="5">
    <source>
        <dbReference type="EMBL" id="SDZ63801.1"/>
    </source>
</evidence>